<protein>
    <submittedName>
        <fullName evidence="2">Uncharacterized protein</fullName>
    </submittedName>
</protein>
<feature type="transmembrane region" description="Helical" evidence="1">
    <location>
        <begin position="6"/>
        <end position="29"/>
    </location>
</feature>
<evidence type="ECO:0000256" key="1">
    <source>
        <dbReference type="SAM" id="Phobius"/>
    </source>
</evidence>
<proteinExistence type="predicted"/>
<name>A0A4U2ZU54_BACMY</name>
<reference evidence="2 3" key="1">
    <citation type="journal article" date="2019" name="Environ. Microbiol.">
        <title>An active ?-lactamase is a part of an orchestrated cell wall stress resistance network of Bacillus subtilis and related rhizosphere species.</title>
        <authorList>
            <person name="Bucher T."/>
            <person name="Keren-Paz A."/>
            <person name="Hausser J."/>
            <person name="Olender T."/>
            <person name="Cytryn E."/>
            <person name="Kolodkin-Gal I."/>
        </authorList>
    </citation>
    <scope>NUCLEOTIDE SEQUENCE [LARGE SCALE GENOMIC DNA]</scope>
    <source>
        <strain evidence="2 3">I186</strain>
    </source>
</reference>
<dbReference type="EMBL" id="SZOD01001338">
    <property type="protein sequence ID" value="TKI78587.1"/>
    <property type="molecule type" value="Genomic_DNA"/>
</dbReference>
<dbReference type="AlphaFoldDB" id="A0A4U2ZU54"/>
<gene>
    <name evidence="2" type="ORF">FC701_34090</name>
</gene>
<keyword evidence="1" id="KW-0472">Membrane</keyword>
<organism evidence="2 3">
    <name type="scientific">Bacillus mycoides</name>
    <dbReference type="NCBI Taxonomy" id="1405"/>
    <lineage>
        <taxon>Bacteria</taxon>
        <taxon>Bacillati</taxon>
        <taxon>Bacillota</taxon>
        <taxon>Bacilli</taxon>
        <taxon>Bacillales</taxon>
        <taxon>Bacillaceae</taxon>
        <taxon>Bacillus</taxon>
        <taxon>Bacillus cereus group</taxon>
    </lineage>
</organism>
<evidence type="ECO:0000313" key="3">
    <source>
        <dbReference type="Proteomes" id="UP000305524"/>
    </source>
</evidence>
<evidence type="ECO:0000313" key="2">
    <source>
        <dbReference type="EMBL" id="TKI78587.1"/>
    </source>
</evidence>
<comment type="caution">
    <text evidence="2">The sequence shown here is derived from an EMBL/GenBank/DDBJ whole genome shotgun (WGS) entry which is preliminary data.</text>
</comment>
<dbReference type="Proteomes" id="UP000305524">
    <property type="component" value="Unassembled WGS sequence"/>
</dbReference>
<keyword evidence="1" id="KW-0812">Transmembrane</keyword>
<keyword evidence="1" id="KW-1133">Transmembrane helix</keyword>
<sequence>MRILVSLLFIIPISSVYIFVFIISLMTAFSKIGRFELFYPFLNLHPNNPTVPLIKMSHLVQILGINDYINIVNCVKL</sequence>
<accession>A0A4U2ZU54</accession>